<proteinExistence type="predicted"/>
<feature type="compositionally biased region" description="Basic residues" evidence="1">
    <location>
        <begin position="300"/>
        <end position="311"/>
    </location>
</feature>
<gene>
    <name evidence="2" type="ORF">DYB36_009040</name>
</gene>
<dbReference type="VEuPathDB" id="FungiDB:H257_03163"/>
<dbReference type="EMBL" id="QUSZ01010931">
    <property type="protein sequence ID" value="RHX97740.1"/>
    <property type="molecule type" value="Genomic_DNA"/>
</dbReference>
<feature type="region of interest" description="Disordered" evidence="1">
    <location>
        <begin position="266"/>
        <end position="311"/>
    </location>
</feature>
<dbReference type="AlphaFoldDB" id="A0A396ZXA7"/>
<organism evidence="2 3">
    <name type="scientific">Aphanomyces astaci</name>
    <name type="common">Crayfish plague agent</name>
    <dbReference type="NCBI Taxonomy" id="112090"/>
    <lineage>
        <taxon>Eukaryota</taxon>
        <taxon>Sar</taxon>
        <taxon>Stramenopiles</taxon>
        <taxon>Oomycota</taxon>
        <taxon>Saprolegniomycetes</taxon>
        <taxon>Saprolegniales</taxon>
        <taxon>Verrucalvaceae</taxon>
        <taxon>Aphanomyces</taxon>
    </lineage>
</organism>
<protein>
    <submittedName>
        <fullName evidence="2">Uncharacterized protein</fullName>
    </submittedName>
</protein>
<accession>A0A396ZXA7</accession>
<comment type="caution">
    <text evidence="2">The sequence shown here is derived from an EMBL/GenBank/DDBJ whole genome shotgun (WGS) entry which is preliminary data.</text>
</comment>
<evidence type="ECO:0000256" key="1">
    <source>
        <dbReference type="SAM" id="MobiDB-lite"/>
    </source>
</evidence>
<dbReference type="Proteomes" id="UP000265427">
    <property type="component" value="Unassembled WGS sequence"/>
</dbReference>
<evidence type="ECO:0000313" key="2">
    <source>
        <dbReference type="EMBL" id="RHX97740.1"/>
    </source>
</evidence>
<name>A0A396ZXA7_APHAT</name>
<sequence>MINNAAQQFKRNQPAIGDQATRFGCLAFDETDYGVVSVRRDSAGSNFGVVDFSRNEVDIGITPSSVHHLESKLNDIEACLLEYGLDIQNFAPNKSTFHDPDDIAAFLCLLVDEVHSMVDQIDTKVNDRLKLIERKKAQAGETADERMYHSMERAVNRLQSEADTMKRNMHTAAVCLDHIAETVAWLRDGDEAIICGDAVKSKVSGVVESFRTVFINLSLLCSDCIISLKKLIAIQESDILTTNGKKRVYDDVHYAKSIKEMAKWNKPGQIKKRSHSNPQGKKNRLSEDIIANRKPTVRSYHSKSRLPYKSL</sequence>
<evidence type="ECO:0000313" key="3">
    <source>
        <dbReference type="Proteomes" id="UP000265427"/>
    </source>
</evidence>
<reference evidence="2 3" key="1">
    <citation type="submission" date="2018-08" db="EMBL/GenBank/DDBJ databases">
        <title>Aphanomyces genome sequencing and annotation.</title>
        <authorList>
            <person name="Minardi D."/>
            <person name="Oidtmann B."/>
            <person name="Van Der Giezen M."/>
            <person name="Studholme D.J."/>
        </authorList>
    </citation>
    <scope>NUCLEOTIDE SEQUENCE [LARGE SCALE GENOMIC DNA]</scope>
    <source>
        <strain evidence="2 3">Kv</strain>
    </source>
</reference>